<protein>
    <submittedName>
        <fullName evidence="2">Helix-turn-helix domain protein</fullName>
    </submittedName>
</protein>
<dbReference type="Proteomes" id="UP000010472">
    <property type="component" value="Chromosome"/>
</dbReference>
<dbReference type="PATRIC" id="fig|1173022.3.peg.365"/>
<dbReference type="AlphaFoldDB" id="K9VV15"/>
<name>K9VV15_9CYAN</name>
<sequence length="79" mass="9214">MTNSMKVVKTLEVEVPRLGQRIKEAREADPRSLKEICKTVGMSQMNWYRIEDEKQMLPENKLRKIEQVLGVDFGVSFDD</sequence>
<evidence type="ECO:0000313" key="3">
    <source>
        <dbReference type="Proteomes" id="UP000010472"/>
    </source>
</evidence>
<dbReference type="SMART" id="SM00530">
    <property type="entry name" value="HTH_XRE"/>
    <property type="match status" value="1"/>
</dbReference>
<keyword evidence="3" id="KW-1185">Reference proteome</keyword>
<dbReference type="eggNOG" id="COG1396">
    <property type="taxonomic scope" value="Bacteria"/>
</dbReference>
<reference evidence="2 3" key="1">
    <citation type="submission" date="2012-06" db="EMBL/GenBank/DDBJ databases">
        <title>Finished chromosome of genome of Crinalium epipsammum PCC 9333.</title>
        <authorList>
            <consortium name="US DOE Joint Genome Institute"/>
            <person name="Gugger M."/>
            <person name="Coursin T."/>
            <person name="Rippka R."/>
            <person name="Tandeau De Marsac N."/>
            <person name="Huntemann M."/>
            <person name="Wei C.-L."/>
            <person name="Han J."/>
            <person name="Detter J.C."/>
            <person name="Han C."/>
            <person name="Tapia R."/>
            <person name="Davenport K."/>
            <person name="Daligault H."/>
            <person name="Erkkila T."/>
            <person name="Gu W."/>
            <person name="Munk A.C.C."/>
            <person name="Teshima H."/>
            <person name="Xu Y."/>
            <person name="Chain P."/>
            <person name="Chen A."/>
            <person name="Krypides N."/>
            <person name="Mavromatis K."/>
            <person name="Markowitz V."/>
            <person name="Szeto E."/>
            <person name="Ivanova N."/>
            <person name="Mikhailova N."/>
            <person name="Ovchinnikova G."/>
            <person name="Pagani I."/>
            <person name="Pati A."/>
            <person name="Goodwin L."/>
            <person name="Peters L."/>
            <person name="Pitluck S."/>
            <person name="Woyke T."/>
            <person name="Kerfeld C."/>
        </authorList>
    </citation>
    <scope>NUCLEOTIDE SEQUENCE [LARGE SCALE GENOMIC DNA]</scope>
    <source>
        <strain evidence="2 3">PCC 9333</strain>
    </source>
</reference>
<dbReference type="EMBL" id="CP003620">
    <property type="protein sequence ID" value="AFZ11327.1"/>
    <property type="molecule type" value="Genomic_DNA"/>
</dbReference>
<dbReference type="InterPro" id="IPR010982">
    <property type="entry name" value="Lambda_DNA-bd_dom_sf"/>
</dbReference>
<evidence type="ECO:0000313" key="2">
    <source>
        <dbReference type="EMBL" id="AFZ11327.1"/>
    </source>
</evidence>
<evidence type="ECO:0000259" key="1">
    <source>
        <dbReference type="SMART" id="SM00530"/>
    </source>
</evidence>
<gene>
    <name evidence="2" type="ORF">Cri9333_0346</name>
</gene>
<dbReference type="GO" id="GO:0003677">
    <property type="term" value="F:DNA binding"/>
    <property type="evidence" value="ECO:0007669"/>
    <property type="project" value="InterPro"/>
</dbReference>
<dbReference type="SUPFAM" id="SSF47413">
    <property type="entry name" value="lambda repressor-like DNA-binding domains"/>
    <property type="match status" value="1"/>
</dbReference>
<dbReference type="CDD" id="cd00093">
    <property type="entry name" value="HTH_XRE"/>
    <property type="match status" value="1"/>
</dbReference>
<dbReference type="KEGG" id="cep:Cri9333_0346"/>
<dbReference type="Gene3D" id="1.10.260.40">
    <property type="entry name" value="lambda repressor-like DNA-binding domains"/>
    <property type="match status" value="1"/>
</dbReference>
<dbReference type="STRING" id="1173022.Cri9333_0346"/>
<dbReference type="HOGENOM" id="CLU_192952_0_0_3"/>
<dbReference type="InterPro" id="IPR001387">
    <property type="entry name" value="Cro/C1-type_HTH"/>
</dbReference>
<accession>K9VV15</accession>
<dbReference type="RefSeq" id="WP_015201468.1">
    <property type="nucleotide sequence ID" value="NC_019753.1"/>
</dbReference>
<feature type="domain" description="HTH cro/C1-type" evidence="1">
    <location>
        <begin position="21"/>
        <end position="76"/>
    </location>
</feature>
<organism evidence="2 3">
    <name type="scientific">Crinalium epipsammum PCC 9333</name>
    <dbReference type="NCBI Taxonomy" id="1173022"/>
    <lineage>
        <taxon>Bacteria</taxon>
        <taxon>Bacillati</taxon>
        <taxon>Cyanobacteriota</taxon>
        <taxon>Cyanophyceae</taxon>
        <taxon>Gomontiellales</taxon>
        <taxon>Gomontiellaceae</taxon>
        <taxon>Crinalium</taxon>
    </lineage>
</organism>
<proteinExistence type="predicted"/>